<dbReference type="AlphaFoldDB" id="U9UFU9"/>
<organism evidence="1">
    <name type="scientific">Rhizophagus irregularis (strain DAOM 181602 / DAOM 197198 / MUCL 43194)</name>
    <name type="common">Arbuscular mycorrhizal fungus</name>
    <name type="synonym">Glomus intraradices</name>
    <dbReference type="NCBI Taxonomy" id="747089"/>
    <lineage>
        <taxon>Eukaryota</taxon>
        <taxon>Fungi</taxon>
        <taxon>Fungi incertae sedis</taxon>
        <taxon>Mucoromycota</taxon>
        <taxon>Glomeromycotina</taxon>
        <taxon>Glomeromycetes</taxon>
        <taxon>Glomerales</taxon>
        <taxon>Glomeraceae</taxon>
        <taxon>Rhizophagus</taxon>
    </lineage>
</organism>
<protein>
    <submittedName>
        <fullName evidence="1">Uncharacterized protein</fullName>
    </submittedName>
</protein>
<name>U9UFU9_RHIID</name>
<sequence length="60" mass="6808">MNFSHIVILVTHKIILKRLLKPSDQSKSGVLRSRYSIARSVVIINSANNTQPKKIHVDLE</sequence>
<reference evidence="1" key="1">
    <citation type="submission" date="2013-07" db="EMBL/GenBank/DDBJ databases">
        <title>The genome of an arbuscular mycorrhizal fungus provides insights into the evolution of the oldest plant symbiosis.</title>
        <authorList>
            <consortium name="DOE Joint Genome Institute"/>
            <person name="Tisserant E."/>
            <person name="Malbreil M."/>
            <person name="Kuo A."/>
            <person name="Kohler A."/>
            <person name="Symeonidi A."/>
            <person name="Balestrini R."/>
            <person name="Charron P."/>
            <person name="Duensing N."/>
            <person name="Frei-dit-Frey N."/>
            <person name="Gianinazzi-Pearson V."/>
            <person name="Gilbert B."/>
            <person name="Handa Y."/>
            <person name="Hijri M."/>
            <person name="Kaul R."/>
            <person name="Kawaguchi M."/>
            <person name="Krajinski F."/>
            <person name="Lammers P."/>
            <person name="Lapierre D."/>
            <person name="Masclaux F.G."/>
            <person name="Murat C."/>
            <person name="Morin E."/>
            <person name="Ndikumana S."/>
            <person name="Pagni M."/>
            <person name="Petitpierre D."/>
            <person name="Requena N."/>
            <person name="Rosikiewicz P."/>
            <person name="Riley R."/>
            <person name="Saito K."/>
            <person name="San Clemente H."/>
            <person name="Shapiro H."/>
            <person name="van Tuinen D."/>
            <person name="Becard G."/>
            <person name="Bonfante P."/>
            <person name="Paszkowski U."/>
            <person name="Shachar-Hill Y."/>
            <person name="Young J.P."/>
            <person name="Sanders I.R."/>
            <person name="Henrissat B."/>
            <person name="Rensing S.A."/>
            <person name="Grigoriev I.V."/>
            <person name="Corradi N."/>
            <person name="Roux C."/>
            <person name="Martin F."/>
        </authorList>
    </citation>
    <scope>NUCLEOTIDE SEQUENCE</scope>
    <source>
        <strain evidence="1">DAOM 197198</strain>
    </source>
</reference>
<accession>U9UFU9</accession>
<evidence type="ECO:0000313" key="1">
    <source>
        <dbReference type="EMBL" id="ESA18512.1"/>
    </source>
</evidence>
<dbReference type="EMBL" id="KI279148">
    <property type="protein sequence ID" value="ESA18512.1"/>
    <property type="molecule type" value="Genomic_DNA"/>
</dbReference>
<gene>
    <name evidence="1" type="ORF">GLOINDRAFT_20623</name>
</gene>
<dbReference type="HOGENOM" id="CLU_2942901_0_0_1"/>
<proteinExistence type="predicted"/>